<reference evidence="1" key="1">
    <citation type="submission" date="2018-04" db="EMBL/GenBank/DDBJ databases">
        <title>Transcriptome of Schizaphis graminum biotype I.</title>
        <authorList>
            <person name="Scully E.D."/>
            <person name="Geib S.M."/>
            <person name="Palmer N.A."/>
            <person name="Koch K."/>
            <person name="Bradshaw J."/>
            <person name="Heng-Moss T."/>
            <person name="Sarath G."/>
        </authorList>
    </citation>
    <scope>NUCLEOTIDE SEQUENCE</scope>
</reference>
<dbReference type="EMBL" id="GGMR01005731">
    <property type="protein sequence ID" value="MBY18350.1"/>
    <property type="molecule type" value="Transcribed_RNA"/>
</dbReference>
<name>A0A2S2NME2_SCHGA</name>
<gene>
    <name evidence="1" type="ORF">g.15051</name>
</gene>
<proteinExistence type="predicted"/>
<evidence type="ECO:0000313" key="1">
    <source>
        <dbReference type="EMBL" id="MBY18350.1"/>
    </source>
</evidence>
<sequence>MAILSHLLHMVNVPVANDSALQVLQGGTPATRNGYIYLIYNIHIWVYSCITYAQEATTCNQRRFVGRPLYTIYIPCMCFRDAFVVCACFCFSFYGALTPPQPHTTAAHTYIMKKKIIICTLTGGGALTSDLTIAALVCTRCTYII</sequence>
<accession>A0A2S2NME2</accession>
<dbReference type="AlphaFoldDB" id="A0A2S2NME2"/>
<protein>
    <submittedName>
        <fullName evidence="1">Uncharacterized protein</fullName>
    </submittedName>
</protein>
<organism evidence="1">
    <name type="scientific">Schizaphis graminum</name>
    <name type="common">Green bug aphid</name>
    <dbReference type="NCBI Taxonomy" id="13262"/>
    <lineage>
        <taxon>Eukaryota</taxon>
        <taxon>Metazoa</taxon>
        <taxon>Ecdysozoa</taxon>
        <taxon>Arthropoda</taxon>
        <taxon>Hexapoda</taxon>
        <taxon>Insecta</taxon>
        <taxon>Pterygota</taxon>
        <taxon>Neoptera</taxon>
        <taxon>Paraneoptera</taxon>
        <taxon>Hemiptera</taxon>
        <taxon>Sternorrhyncha</taxon>
        <taxon>Aphidomorpha</taxon>
        <taxon>Aphidoidea</taxon>
        <taxon>Aphididae</taxon>
        <taxon>Aphidini</taxon>
        <taxon>Schizaphis</taxon>
    </lineage>
</organism>